<dbReference type="InterPro" id="IPR040794">
    <property type="entry name" value="CE2_N"/>
</dbReference>
<reference evidence="4" key="1">
    <citation type="journal article" date="2019" name="Int. J. Syst. Evol. Microbiol.">
        <title>The Global Catalogue of Microorganisms (GCM) 10K type strain sequencing project: providing services to taxonomists for standard genome sequencing and annotation.</title>
        <authorList>
            <consortium name="The Broad Institute Genomics Platform"/>
            <consortium name="The Broad Institute Genome Sequencing Center for Infectious Disease"/>
            <person name="Wu L."/>
            <person name="Ma J."/>
        </authorList>
    </citation>
    <scope>NUCLEOTIDE SEQUENCE [LARGE SCALE GENOMIC DNA]</scope>
    <source>
        <strain evidence="4">CCM 8702</strain>
    </source>
</reference>
<evidence type="ECO:0000313" key="3">
    <source>
        <dbReference type="EMBL" id="GGH87270.1"/>
    </source>
</evidence>
<dbReference type="Pfam" id="PF17996">
    <property type="entry name" value="CE2_N"/>
    <property type="match status" value="1"/>
</dbReference>
<dbReference type="PANTHER" id="PTHR37834:SF2">
    <property type="entry name" value="ESTERASE, SGNH HYDROLASE-TYPE"/>
    <property type="match status" value="1"/>
</dbReference>
<accession>A0ABQ2AAM5</accession>
<dbReference type="SUPFAM" id="SSF52266">
    <property type="entry name" value="SGNH hydrolase"/>
    <property type="match status" value="1"/>
</dbReference>
<feature type="domain" description="SGNH hydrolase-type esterase" evidence="1">
    <location>
        <begin position="169"/>
        <end position="346"/>
    </location>
</feature>
<keyword evidence="4" id="KW-1185">Reference proteome</keyword>
<organism evidence="3 4">
    <name type="scientific">Saccharibacillus endophyticus</name>
    <dbReference type="NCBI Taxonomy" id="2060666"/>
    <lineage>
        <taxon>Bacteria</taxon>
        <taxon>Bacillati</taxon>
        <taxon>Bacillota</taxon>
        <taxon>Bacilli</taxon>
        <taxon>Bacillales</taxon>
        <taxon>Paenibacillaceae</taxon>
        <taxon>Saccharibacillus</taxon>
    </lineage>
</organism>
<proteinExistence type="predicted"/>
<evidence type="ECO:0000313" key="4">
    <source>
        <dbReference type="Proteomes" id="UP000605427"/>
    </source>
</evidence>
<name>A0ABQ2AAM5_9BACL</name>
<dbReference type="Proteomes" id="UP000605427">
    <property type="component" value="Unassembled WGS sequence"/>
</dbReference>
<dbReference type="InterPro" id="IPR052762">
    <property type="entry name" value="PCW_deacetylase/CE"/>
</dbReference>
<dbReference type="Gene3D" id="2.60.120.260">
    <property type="entry name" value="Galactose-binding domain-like"/>
    <property type="match status" value="1"/>
</dbReference>
<sequence>MNNRNFFNLGISLPRTRLLWVFLLLAATIFLAAPSIHHVNADMAAVGPDDPHIHYVGRWDTSAPDTYRGYWAGTSFTTAFTGGSLRLRLGYASPPAGSDLYASVDDGPFHLYKNASGIVNLTPERLTPGEHTLTVVTRNIRDVAVFKGLLLDEGAQTIPPPQRERSIEFVGDSITVGYKTPNVSIESYAWLTGEQLNADHAQIAYTGICLVDGVSCNGLPPAGMSEQYFKLQPLDYADSPVWAADRKTPDAVVINLGTNDARADIDGGAFKDAYVSFLERLRQAYPDAELVVLQPLNGYMNAESREAAEIRLSAGETKLHVIATDGWLSELDGDYTDTLHPSAQGNMKMADRLTEELRRTLGW</sequence>
<comment type="caution">
    <text evidence="3">The sequence shown here is derived from an EMBL/GenBank/DDBJ whole genome shotgun (WGS) entry which is preliminary data.</text>
</comment>
<dbReference type="Pfam" id="PF13472">
    <property type="entry name" value="Lipase_GDSL_2"/>
    <property type="match status" value="1"/>
</dbReference>
<dbReference type="CDD" id="cd01831">
    <property type="entry name" value="Endoglucanase_E_like"/>
    <property type="match status" value="1"/>
</dbReference>
<gene>
    <name evidence="3" type="ORF">GCM10007362_49000</name>
</gene>
<dbReference type="PANTHER" id="PTHR37834">
    <property type="entry name" value="GDSL-LIKE LIPASE/ACYLHYDROLASE DOMAIN PROTEIN (AFU_ORTHOLOGUE AFUA_2G00620)"/>
    <property type="match status" value="1"/>
</dbReference>
<dbReference type="EMBL" id="BMDD01000009">
    <property type="protein sequence ID" value="GGH87270.1"/>
    <property type="molecule type" value="Genomic_DNA"/>
</dbReference>
<evidence type="ECO:0000259" key="2">
    <source>
        <dbReference type="Pfam" id="PF17996"/>
    </source>
</evidence>
<feature type="domain" description="Carbohydrate esterase 2 N-terminal" evidence="2">
    <location>
        <begin position="55"/>
        <end position="161"/>
    </location>
</feature>
<evidence type="ECO:0000259" key="1">
    <source>
        <dbReference type="Pfam" id="PF13472"/>
    </source>
</evidence>
<dbReference type="RefSeq" id="WP_172247541.1">
    <property type="nucleotide sequence ID" value="NZ_BMDD01000009.1"/>
</dbReference>
<dbReference type="Gene3D" id="3.40.50.1110">
    <property type="entry name" value="SGNH hydrolase"/>
    <property type="match status" value="1"/>
</dbReference>
<dbReference type="InterPro" id="IPR037461">
    <property type="entry name" value="CtCE2-like_dom"/>
</dbReference>
<dbReference type="InterPro" id="IPR013830">
    <property type="entry name" value="SGNH_hydro"/>
</dbReference>
<dbReference type="InterPro" id="IPR036514">
    <property type="entry name" value="SGNH_hydro_sf"/>
</dbReference>
<protein>
    <submittedName>
        <fullName evidence="3">Endoglucanase</fullName>
    </submittedName>
</protein>